<dbReference type="GO" id="GO:0003677">
    <property type="term" value="F:DNA binding"/>
    <property type="evidence" value="ECO:0007669"/>
    <property type="project" value="UniProtKB-KW"/>
</dbReference>
<feature type="domain" description="Tyr recombinase" evidence="3">
    <location>
        <begin position="93"/>
        <end position="301"/>
    </location>
</feature>
<accession>A0A1D2N077</accession>
<dbReference type="InterPro" id="IPR011010">
    <property type="entry name" value="DNA_brk_join_enz"/>
</dbReference>
<dbReference type="InterPro" id="IPR010998">
    <property type="entry name" value="Integrase_recombinase_N"/>
</dbReference>
<dbReference type="InterPro" id="IPR013762">
    <property type="entry name" value="Integrase-like_cat_sf"/>
</dbReference>
<dbReference type="AlphaFoldDB" id="A0A1D2N077"/>
<dbReference type="EMBL" id="LJIJ01000337">
    <property type="protein sequence ID" value="ODM98640.1"/>
    <property type="molecule type" value="Genomic_DNA"/>
</dbReference>
<dbReference type="STRING" id="48709.A0A1D2N077"/>
<dbReference type="SUPFAM" id="SSF56349">
    <property type="entry name" value="DNA breaking-rejoining enzymes"/>
    <property type="match status" value="1"/>
</dbReference>
<name>A0A1D2N077_ORCCI</name>
<dbReference type="SUPFAM" id="SSF47823">
    <property type="entry name" value="lambda integrase-like, N-terminal domain"/>
    <property type="match status" value="1"/>
</dbReference>
<dbReference type="InterPro" id="IPR002104">
    <property type="entry name" value="Integrase_catalytic"/>
</dbReference>
<proteinExistence type="predicted"/>
<evidence type="ECO:0000256" key="1">
    <source>
        <dbReference type="ARBA" id="ARBA00023125"/>
    </source>
</evidence>
<dbReference type="Gene3D" id="1.10.443.10">
    <property type="entry name" value="Intergrase catalytic core"/>
    <property type="match status" value="1"/>
</dbReference>
<dbReference type="PANTHER" id="PTHR35617">
    <property type="entry name" value="PHAGE_INTEGRASE DOMAIN-CONTAINING PROTEIN"/>
    <property type="match status" value="1"/>
</dbReference>
<organism evidence="4 5">
    <name type="scientific">Orchesella cincta</name>
    <name type="common">Springtail</name>
    <name type="synonym">Podura cincta</name>
    <dbReference type="NCBI Taxonomy" id="48709"/>
    <lineage>
        <taxon>Eukaryota</taxon>
        <taxon>Metazoa</taxon>
        <taxon>Ecdysozoa</taxon>
        <taxon>Arthropoda</taxon>
        <taxon>Hexapoda</taxon>
        <taxon>Collembola</taxon>
        <taxon>Entomobryomorpha</taxon>
        <taxon>Entomobryoidea</taxon>
        <taxon>Orchesellidae</taxon>
        <taxon>Orchesellinae</taxon>
        <taxon>Orchesella</taxon>
    </lineage>
</organism>
<sequence length="302" mass="34122">MQSWAKSTIKQYDSALRNWHQHTVSHNVNLFEATAADVMTFLRQRFDSGSSYSAVNTARSAVALLLSPQNPAIISENQFVKRVMKACFRIRPQIPKYSQVWDVTVVLRYLEQQYPNEQLSLQQVSKKLCMLLCLATAARTQTLASINVNDIVQQPNGIKIRISKMLKTTRPGFHQSEFDIPYFEEKPSLCVGTLIMHYLNMTKDLRKSSQLFVSYQKPWNPVGSQTIARWIRTTLSEAGVDISNYGAHSVRHAASSTALKAGVSLENIRASAGWSKDSLTFQKFYKCPIEASFEFSKAVLSN</sequence>
<keyword evidence="1" id="KW-0238">DNA-binding</keyword>
<dbReference type="GO" id="GO:0006310">
    <property type="term" value="P:DNA recombination"/>
    <property type="evidence" value="ECO:0007669"/>
    <property type="project" value="UniProtKB-KW"/>
</dbReference>
<dbReference type="PANTHER" id="PTHR35617:SF3">
    <property type="entry name" value="CORE-BINDING (CB) DOMAIN-CONTAINING PROTEIN"/>
    <property type="match status" value="1"/>
</dbReference>
<gene>
    <name evidence="4" type="ORF">Ocin01_08019</name>
</gene>
<keyword evidence="5" id="KW-1185">Reference proteome</keyword>
<dbReference type="GO" id="GO:0015074">
    <property type="term" value="P:DNA integration"/>
    <property type="evidence" value="ECO:0007669"/>
    <property type="project" value="InterPro"/>
</dbReference>
<protein>
    <submittedName>
        <fullName evidence="4">Putative integrase/recombinase y4rA</fullName>
    </submittedName>
</protein>
<evidence type="ECO:0000259" key="3">
    <source>
        <dbReference type="PROSITE" id="PS51898"/>
    </source>
</evidence>
<keyword evidence="2" id="KW-0233">DNA recombination</keyword>
<reference evidence="4 5" key="1">
    <citation type="journal article" date="2016" name="Genome Biol. Evol.">
        <title>Gene Family Evolution Reflects Adaptation to Soil Environmental Stressors in the Genome of the Collembolan Orchesella cincta.</title>
        <authorList>
            <person name="Faddeeva-Vakhrusheva A."/>
            <person name="Derks M.F."/>
            <person name="Anvar S.Y."/>
            <person name="Agamennone V."/>
            <person name="Suring W."/>
            <person name="Smit S."/>
            <person name="van Straalen N.M."/>
            <person name="Roelofs D."/>
        </authorList>
    </citation>
    <scope>NUCLEOTIDE SEQUENCE [LARGE SCALE GENOMIC DNA]</scope>
    <source>
        <tissue evidence="4">Mixed pool</tissue>
    </source>
</reference>
<dbReference type="Pfam" id="PF00589">
    <property type="entry name" value="Phage_integrase"/>
    <property type="match status" value="1"/>
</dbReference>
<dbReference type="OrthoDB" id="6769862at2759"/>
<dbReference type="PROSITE" id="PS51898">
    <property type="entry name" value="TYR_RECOMBINASE"/>
    <property type="match status" value="1"/>
</dbReference>
<evidence type="ECO:0000313" key="5">
    <source>
        <dbReference type="Proteomes" id="UP000094527"/>
    </source>
</evidence>
<dbReference type="OMA" id="IARWIRT"/>
<dbReference type="Proteomes" id="UP000094527">
    <property type="component" value="Unassembled WGS sequence"/>
</dbReference>
<evidence type="ECO:0000313" key="4">
    <source>
        <dbReference type="EMBL" id="ODM98640.1"/>
    </source>
</evidence>
<evidence type="ECO:0000256" key="2">
    <source>
        <dbReference type="ARBA" id="ARBA00023172"/>
    </source>
</evidence>
<comment type="caution">
    <text evidence="4">The sequence shown here is derived from an EMBL/GenBank/DDBJ whole genome shotgun (WGS) entry which is preliminary data.</text>
</comment>
<dbReference type="Gene3D" id="1.10.150.130">
    <property type="match status" value="1"/>
</dbReference>